<reference evidence="6" key="1">
    <citation type="journal article" date="2019" name="bioRxiv">
        <title>The Genome of the Zebra Mussel, Dreissena polymorpha: A Resource for Invasive Species Research.</title>
        <authorList>
            <person name="McCartney M.A."/>
            <person name="Auch B."/>
            <person name="Kono T."/>
            <person name="Mallez S."/>
            <person name="Zhang Y."/>
            <person name="Obille A."/>
            <person name="Becker A."/>
            <person name="Abrahante J.E."/>
            <person name="Garbe J."/>
            <person name="Badalamenti J.P."/>
            <person name="Herman A."/>
            <person name="Mangelson H."/>
            <person name="Liachko I."/>
            <person name="Sullivan S."/>
            <person name="Sone E.D."/>
            <person name="Koren S."/>
            <person name="Silverstein K.A.T."/>
            <person name="Beckman K.B."/>
            <person name="Gohl D.M."/>
        </authorList>
    </citation>
    <scope>NUCLEOTIDE SEQUENCE</scope>
    <source>
        <strain evidence="6">Duluth1</strain>
        <tissue evidence="6">Whole animal</tissue>
    </source>
</reference>
<comment type="caution">
    <text evidence="6">The sequence shown here is derived from an EMBL/GenBank/DDBJ whole genome shotgun (WGS) entry which is preliminary data.</text>
</comment>
<dbReference type="PROSITE" id="PS50865">
    <property type="entry name" value="ZF_MYND_2"/>
    <property type="match status" value="1"/>
</dbReference>
<reference evidence="6" key="2">
    <citation type="submission" date="2020-11" db="EMBL/GenBank/DDBJ databases">
        <authorList>
            <person name="McCartney M.A."/>
            <person name="Auch B."/>
            <person name="Kono T."/>
            <person name="Mallez S."/>
            <person name="Becker A."/>
            <person name="Gohl D.M."/>
            <person name="Silverstein K.A.T."/>
            <person name="Koren S."/>
            <person name="Bechman K.B."/>
            <person name="Herman A."/>
            <person name="Abrahante J.E."/>
            <person name="Garbe J."/>
        </authorList>
    </citation>
    <scope>NUCLEOTIDE SEQUENCE</scope>
    <source>
        <strain evidence="6">Duluth1</strain>
        <tissue evidence="6">Whole animal</tissue>
    </source>
</reference>
<evidence type="ECO:0000256" key="2">
    <source>
        <dbReference type="ARBA" id="ARBA00022771"/>
    </source>
</evidence>
<dbReference type="GO" id="GO:0008270">
    <property type="term" value="F:zinc ion binding"/>
    <property type="evidence" value="ECO:0007669"/>
    <property type="project" value="UniProtKB-KW"/>
</dbReference>
<dbReference type="EMBL" id="JAIWYP010000001">
    <property type="protein sequence ID" value="KAH3889027.1"/>
    <property type="molecule type" value="Genomic_DNA"/>
</dbReference>
<gene>
    <name evidence="6" type="ORF">DPMN_013073</name>
</gene>
<evidence type="ECO:0000256" key="4">
    <source>
        <dbReference type="PROSITE-ProRule" id="PRU00134"/>
    </source>
</evidence>
<feature type="domain" description="MYND-type" evidence="5">
    <location>
        <begin position="282"/>
        <end position="317"/>
    </location>
</feature>
<organism evidence="6 7">
    <name type="scientific">Dreissena polymorpha</name>
    <name type="common">Zebra mussel</name>
    <name type="synonym">Mytilus polymorpha</name>
    <dbReference type="NCBI Taxonomy" id="45954"/>
    <lineage>
        <taxon>Eukaryota</taxon>
        <taxon>Metazoa</taxon>
        <taxon>Spiralia</taxon>
        <taxon>Lophotrochozoa</taxon>
        <taxon>Mollusca</taxon>
        <taxon>Bivalvia</taxon>
        <taxon>Autobranchia</taxon>
        <taxon>Heteroconchia</taxon>
        <taxon>Euheterodonta</taxon>
        <taxon>Imparidentia</taxon>
        <taxon>Neoheterodontei</taxon>
        <taxon>Myida</taxon>
        <taxon>Dreissenoidea</taxon>
        <taxon>Dreissenidae</taxon>
        <taxon>Dreissena</taxon>
    </lineage>
</organism>
<dbReference type="SUPFAM" id="SSF144232">
    <property type="entry name" value="HIT/MYND zinc finger-like"/>
    <property type="match status" value="1"/>
</dbReference>
<evidence type="ECO:0000256" key="1">
    <source>
        <dbReference type="ARBA" id="ARBA00022723"/>
    </source>
</evidence>
<dbReference type="Gene3D" id="6.10.140.2220">
    <property type="match status" value="1"/>
</dbReference>
<dbReference type="Proteomes" id="UP000828390">
    <property type="component" value="Unassembled WGS sequence"/>
</dbReference>
<dbReference type="InterPro" id="IPR002893">
    <property type="entry name" value="Znf_MYND"/>
</dbReference>
<keyword evidence="3" id="KW-0862">Zinc</keyword>
<sequence>MAAIRTIEQYVEEILQQLTDADYDSLTSSCDTLEKMKFSSKLKHKLNYWRVMQCLGEIGSDRLVGFLIKVDKLSCKCHLKMNFTCLMRLFLESMCNIRVIKRFSEHQLKIVPVLYRGVRQSEDSNLTALCLEAILRLLYVGRTDSVEFFVKYGLMKDIFLEIRSKCASRVFSLHAINVLLTSSQLLLSVSVCGTENIRKQVARSSAYKLFREKVLRMLDSSSHKCSILQLHRNFLEINKVLSDEKVALEAFKNWDPKEKLNDLQEQDQVYIFCSSPSCRKIYGECGKFRYCGACRLARYCTEACQKEHWKKGHKDSCQRARTDIG</sequence>
<evidence type="ECO:0000256" key="3">
    <source>
        <dbReference type="ARBA" id="ARBA00022833"/>
    </source>
</evidence>
<evidence type="ECO:0000313" key="6">
    <source>
        <dbReference type="EMBL" id="KAH3889027.1"/>
    </source>
</evidence>
<name>A0A9D4N3M0_DREPO</name>
<evidence type="ECO:0000259" key="5">
    <source>
        <dbReference type="PROSITE" id="PS50865"/>
    </source>
</evidence>
<dbReference type="Pfam" id="PF01753">
    <property type="entry name" value="zf-MYND"/>
    <property type="match status" value="1"/>
</dbReference>
<keyword evidence="1" id="KW-0479">Metal-binding</keyword>
<dbReference type="AlphaFoldDB" id="A0A9D4N3M0"/>
<keyword evidence="2 4" id="KW-0863">Zinc-finger</keyword>
<dbReference type="OrthoDB" id="9922773at2759"/>
<accession>A0A9D4N3M0</accession>
<evidence type="ECO:0000313" key="7">
    <source>
        <dbReference type="Proteomes" id="UP000828390"/>
    </source>
</evidence>
<protein>
    <recommendedName>
        <fullName evidence="5">MYND-type domain-containing protein</fullName>
    </recommendedName>
</protein>
<keyword evidence="7" id="KW-1185">Reference proteome</keyword>
<proteinExistence type="predicted"/>